<accession>A0A2T0MG84</accession>
<dbReference type="InterPro" id="IPR027939">
    <property type="entry name" value="NMT1/THI5"/>
</dbReference>
<evidence type="ECO:0000256" key="11">
    <source>
        <dbReference type="ARBA" id="ARBA00048179"/>
    </source>
</evidence>
<evidence type="ECO:0000256" key="10">
    <source>
        <dbReference type="ARBA" id="ARBA00033171"/>
    </source>
</evidence>
<dbReference type="GO" id="GO:0009228">
    <property type="term" value="P:thiamine biosynthetic process"/>
    <property type="evidence" value="ECO:0007669"/>
    <property type="project" value="UniProtKB-KW"/>
</dbReference>
<evidence type="ECO:0000256" key="9">
    <source>
        <dbReference type="ARBA" id="ARBA00023004"/>
    </source>
</evidence>
<comment type="caution">
    <text evidence="13">The sequence shown here is derived from an EMBL/GenBank/DDBJ whole genome shotgun (WGS) entry which is preliminary data.</text>
</comment>
<feature type="domain" description="SsuA/THI5-like" evidence="12">
    <location>
        <begin position="13"/>
        <end position="231"/>
    </location>
</feature>
<dbReference type="Gene3D" id="3.40.190.10">
    <property type="entry name" value="Periplasmic binding protein-like II"/>
    <property type="match status" value="2"/>
</dbReference>
<evidence type="ECO:0000256" key="6">
    <source>
        <dbReference type="ARBA" id="ARBA00022723"/>
    </source>
</evidence>
<reference evidence="13 14" key="1">
    <citation type="submission" date="2018-03" db="EMBL/GenBank/DDBJ databases">
        <title>Genomic Encyclopedia of Archaeal and Bacterial Type Strains, Phase II (KMG-II): from individual species to whole genera.</title>
        <authorList>
            <person name="Goeker M."/>
        </authorList>
    </citation>
    <scope>NUCLEOTIDE SEQUENCE [LARGE SCALE GENOMIC DNA]</scope>
    <source>
        <strain evidence="13 14">DSM 25027</strain>
    </source>
</reference>
<comment type="subunit">
    <text evidence="4">Homodimer.</text>
</comment>
<dbReference type="InterPro" id="IPR015168">
    <property type="entry name" value="SsuA/THI5"/>
</dbReference>
<dbReference type="OrthoDB" id="9815602at2"/>
<evidence type="ECO:0000256" key="3">
    <source>
        <dbReference type="ARBA" id="ARBA00009406"/>
    </source>
</evidence>
<evidence type="ECO:0000256" key="5">
    <source>
        <dbReference type="ARBA" id="ARBA00022679"/>
    </source>
</evidence>
<evidence type="ECO:0000256" key="4">
    <source>
        <dbReference type="ARBA" id="ARBA00011738"/>
    </source>
</evidence>
<name>A0A2T0MG84_9FLAO</name>
<dbReference type="SUPFAM" id="SSF53850">
    <property type="entry name" value="Periplasmic binding protein-like II"/>
    <property type="match status" value="1"/>
</dbReference>
<keyword evidence="6" id="KW-0479">Metal-binding</keyword>
<keyword evidence="9" id="KW-0408">Iron</keyword>
<dbReference type="PANTHER" id="PTHR31528">
    <property type="entry name" value="4-AMINO-5-HYDROXYMETHYL-2-METHYLPYRIMIDINE PHOSPHATE SYNTHASE THI11-RELATED"/>
    <property type="match status" value="1"/>
</dbReference>
<evidence type="ECO:0000259" key="12">
    <source>
        <dbReference type="Pfam" id="PF09084"/>
    </source>
</evidence>
<dbReference type="Proteomes" id="UP000237640">
    <property type="component" value="Unassembled WGS sequence"/>
</dbReference>
<dbReference type="RefSeq" id="WP_106143542.1">
    <property type="nucleotide sequence ID" value="NZ_PVYX01000001.1"/>
</dbReference>
<comment type="function">
    <text evidence="1">Responsible for the formation of the pyrimidine heterocycle in the thiamine biosynthesis pathway. Catalyzes the formation of hydroxymethylpyrimidine phosphate (HMP-P) from histidine and pyridoxal phosphate (PLP). The protein uses PLP and the active site histidine to form HMP-P, generating an inactive enzyme. The enzyme can only undergo a single turnover, which suggests it is a suicide enzyme.</text>
</comment>
<keyword evidence="8" id="KW-0784">Thiamine biosynthesis</keyword>
<keyword evidence="7" id="KW-0663">Pyridoxal phosphate</keyword>
<dbReference type="GO" id="GO:0016740">
    <property type="term" value="F:transferase activity"/>
    <property type="evidence" value="ECO:0007669"/>
    <property type="project" value="UniProtKB-KW"/>
</dbReference>
<comment type="catalytic activity">
    <reaction evidence="11">
        <text>N(6)-(pyridoxal phosphate)-L-lysyl-[4-amino-5-hydroxymethyl-2-methylpyrimidine phosphate synthase] + L-histidyl-[4-amino-5-hydroxymethyl-2-methylpyrimidine phosphate synthase] + 2 Fe(3+) + 4 H2O = L-lysyl-[4-amino-5-hydroxymethyl-2-methylpyrimidine phosphate synthase] + (2S)-2-amino-5-hydroxy-4-oxopentanoyl-[4-amino-5-hydroxymethyl-2-methylpyrimidine phosphate synthase] + 4-amino-2-methyl-5-(phosphooxymethyl)pyrimidine + 3-oxopropanoate + 2 Fe(2+) + 2 H(+)</text>
        <dbReference type="Rhea" id="RHEA:65756"/>
        <dbReference type="Rhea" id="RHEA-COMP:16892"/>
        <dbReference type="Rhea" id="RHEA-COMP:16893"/>
        <dbReference type="Rhea" id="RHEA-COMP:16894"/>
        <dbReference type="Rhea" id="RHEA-COMP:16895"/>
        <dbReference type="ChEBI" id="CHEBI:15377"/>
        <dbReference type="ChEBI" id="CHEBI:15378"/>
        <dbReference type="ChEBI" id="CHEBI:29033"/>
        <dbReference type="ChEBI" id="CHEBI:29034"/>
        <dbReference type="ChEBI" id="CHEBI:29969"/>
        <dbReference type="ChEBI" id="CHEBI:29979"/>
        <dbReference type="ChEBI" id="CHEBI:33190"/>
        <dbReference type="ChEBI" id="CHEBI:58354"/>
        <dbReference type="ChEBI" id="CHEBI:143915"/>
        <dbReference type="ChEBI" id="CHEBI:157692"/>
    </reaction>
    <physiologicalReaction direction="left-to-right" evidence="11">
        <dbReference type="Rhea" id="RHEA:65757"/>
    </physiologicalReaction>
</comment>
<dbReference type="AlphaFoldDB" id="A0A2T0MG84"/>
<protein>
    <recommendedName>
        <fullName evidence="10">Thiamine pyrimidine synthase</fullName>
    </recommendedName>
</protein>
<dbReference type="PANTHER" id="PTHR31528:SF1">
    <property type="entry name" value="4-AMINO-5-HYDROXYMETHYL-2-METHYLPYRIMIDINE PHOSPHATE SYNTHASE THI11-RELATED"/>
    <property type="match status" value="1"/>
</dbReference>
<dbReference type="EMBL" id="PVYX01000001">
    <property type="protein sequence ID" value="PRX56582.1"/>
    <property type="molecule type" value="Genomic_DNA"/>
</dbReference>
<keyword evidence="14" id="KW-1185">Reference proteome</keyword>
<sequence>MKTLKLALDWTPNTNHIGFFVSKELGYYKEEGLQVELLNAEDDNYTVTPAKKVELGKADMALCPFESIISYRTKRQAFDAIGIATIFQEDLSAIVVLEDSSIERPSDLDGKTYASYKARYEDEIVRQMIINDGGKGEMDLVYPDKLGIWETLLSKKYDSTWIFMNWEGVQAHNQGVRLRAFRMSDYGIPYGYSPVLMVSKSKVDNSTEAYSSFLKATKKGFMYAKENPEQAANILRPFVSETDSDIDLVKSQKESLVAYGDTNEWGKMEKNRVNEFLQWLKETNLETSSLVYEDLVYQGLDY</sequence>
<proteinExistence type="inferred from homology"/>
<dbReference type="Pfam" id="PF09084">
    <property type="entry name" value="NMT1"/>
    <property type="match status" value="1"/>
</dbReference>
<evidence type="ECO:0000313" key="14">
    <source>
        <dbReference type="Proteomes" id="UP000237640"/>
    </source>
</evidence>
<evidence type="ECO:0000256" key="8">
    <source>
        <dbReference type="ARBA" id="ARBA00022977"/>
    </source>
</evidence>
<evidence type="ECO:0000256" key="1">
    <source>
        <dbReference type="ARBA" id="ARBA00003469"/>
    </source>
</evidence>
<keyword evidence="5" id="KW-0808">Transferase</keyword>
<evidence type="ECO:0000256" key="7">
    <source>
        <dbReference type="ARBA" id="ARBA00022898"/>
    </source>
</evidence>
<evidence type="ECO:0000256" key="2">
    <source>
        <dbReference type="ARBA" id="ARBA00004948"/>
    </source>
</evidence>
<organism evidence="13 14">
    <name type="scientific">Flagellimonas meridianipacifica</name>
    <dbReference type="NCBI Taxonomy" id="1080225"/>
    <lineage>
        <taxon>Bacteria</taxon>
        <taxon>Pseudomonadati</taxon>
        <taxon>Bacteroidota</taxon>
        <taxon>Flavobacteriia</taxon>
        <taxon>Flavobacteriales</taxon>
        <taxon>Flavobacteriaceae</taxon>
        <taxon>Flagellimonas</taxon>
    </lineage>
</organism>
<comment type="similarity">
    <text evidence="3">Belongs to the NMT1/THI5 family.</text>
</comment>
<gene>
    <name evidence="13" type="ORF">CLV81_0579</name>
</gene>
<comment type="pathway">
    <text evidence="2">Cofactor biosynthesis; thiamine diphosphate biosynthesis.</text>
</comment>
<evidence type="ECO:0000313" key="13">
    <source>
        <dbReference type="EMBL" id="PRX56582.1"/>
    </source>
</evidence>
<dbReference type="GO" id="GO:0046872">
    <property type="term" value="F:metal ion binding"/>
    <property type="evidence" value="ECO:0007669"/>
    <property type="project" value="UniProtKB-KW"/>
</dbReference>